<evidence type="ECO:0000256" key="10">
    <source>
        <dbReference type="ARBA" id="ARBA00023136"/>
    </source>
</evidence>
<dbReference type="UniPathway" id="UPA00094"/>
<dbReference type="GO" id="GO:0102158">
    <property type="term" value="F:very-long-chain (3R)-3-hydroxyacyl-CoA dehydratase activity"/>
    <property type="evidence" value="ECO:0007669"/>
    <property type="project" value="UniProtKB-EC"/>
</dbReference>
<dbReference type="Pfam" id="PF04387">
    <property type="entry name" value="PTPLA"/>
    <property type="match status" value="1"/>
</dbReference>
<evidence type="ECO:0000256" key="6">
    <source>
        <dbReference type="ARBA" id="ARBA00022692"/>
    </source>
</evidence>
<dbReference type="EMBL" id="LN890560">
    <property type="protein sequence ID" value="CUS20730.1"/>
    <property type="molecule type" value="Genomic_DNA"/>
</dbReference>
<evidence type="ECO:0000256" key="14">
    <source>
        <dbReference type="RuleBase" id="RU363109"/>
    </source>
</evidence>
<keyword evidence="10 14" id="KW-0472">Membrane</keyword>
<evidence type="ECO:0000313" key="16">
    <source>
        <dbReference type="Proteomes" id="UP000236544"/>
    </source>
</evidence>
<evidence type="ECO:0000313" key="15">
    <source>
        <dbReference type="EMBL" id="CUS20730.1"/>
    </source>
</evidence>
<dbReference type="GO" id="GO:0005789">
    <property type="term" value="C:endoplasmic reticulum membrane"/>
    <property type="evidence" value="ECO:0007669"/>
    <property type="project" value="UniProtKB-SubCell"/>
</dbReference>
<keyword evidence="6 14" id="KW-0812">Transmembrane</keyword>
<dbReference type="GO" id="GO:0030497">
    <property type="term" value="P:fatty acid elongation"/>
    <property type="evidence" value="ECO:0007669"/>
    <property type="project" value="TreeGrafter"/>
</dbReference>
<keyword evidence="5 14" id="KW-0444">Lipid biosynthesis</keyword>
<sequence length="214" mass="24089">MGKVSFVSPLPLYNLFSAGLWGYLLYNVIVVYPKIGQPAFFYEIKSTLNAVQCGAIIEILNSLLGIVRAPLLTTVAQVASRLLLTIGVFQYLPEAENAHNKTFVSLVIAWSITEVVRYSFYYFNLTLNNGAPKILVLLRYNLFWILYPLGVASELLIIYSALPVGESKYSTSVKWTLVAAMLTYIPGFPMLFSHMVVQRKKIMKSMRSTVKKEN</sequence>
<gene>
    <name evidence="15" type="ORF">LAQU0_S01e13366g</name>
</gene>
<feature type="transmembrane region" description="Helical" evidence="14">
    <location>
        <begin position="12"/>
        <end position="32"/>
    </location>
</feature>
<accession>A0A0P1KM25</accession>
<evidence type="ECO:0000256" key="2">
    <source>
        <dbReference type="ARBA" id="ARBA00005194"/>
    </source>
</evidence>
<name>A0A0P1KM25_9SACH</name>
<feature type="transmembrane region" description="Helical" evidence="14">
    <location>
        <begin position="142"/>
        <end position="162"/>
    </location>
</feature>
<evidence type="ECO:0000256" key="4">
    <source>
        <dbReference type="ARBA" id="ARBA00013122"/>
    </source>
</evidence>
<dbReference type="GO" id="GO:0030148">
    <property type="term" value="P:sphingolipid biosynthetic process"/>
    <property type="evidence" value="ECO:0007669"/>
    <property type="project" value="TreeGrafter"/>
</dbReference>
<keyword evidence="9 14" id="KW-0443">Lipid metabolism</keyword>
<dbReference type="GO" id="GO:0042761">
    <property type="term" value="P:very long-chain fatty acid biosynthetic process"/>
    <property type="evidence" value="ECO:0007669"/>
    <property type="project" value="TreeGrafter"/>
</dbReference>
<evidence type="ECO:0000256" key="12">
    <source>
        <dbReference type="ARBA" id="ARBA00023239"/>
    </source>
</evidence>
<comment type="function">
    <text evidence="14">Catalyzes the third of the four reactions of the long-chain fatty acids elongation cycle. This endoplasmic reticulum-bound enzymatic process, allows the addition of two carbons to the chain of long- and very long-chain fatty acids/VLCFAs per cycle. This enzyme catalyzes the dehydration of the 3-hydroxyacyl-CoA intermediate into trans-2,3-enoyl-CoA, within each cycle of fatty acid elongation. Thereby, it participates to the production of VLCFAs of different chain lengths that are involved in multiple biological processes as precursors of membrane lipids and lipid mediators.</text>
</comment>
<keyword evidence="16" id="KW-1185">Reference proteome</keyword>
<comment type="similarity">
    <text evidence="3 14">Belongs to the very long-chain fatty acids dehydratase HACD family.</text>
</comment>
<evidence type="ECO:0000256" key="11">
    <source>
        <dbReference type="ARBA" id="ARBA00023160"/>
    </source>
</evidence>
<dbReference type="PANTHER" id="PTHR11035">
    <property type="entry name" value="VERY-LONG-CHAIN (3R)-3-HYDROXYACYL-COA DEHYDRATASE"/>
    <property type="match status" value="1"/>
</dbReference>
<keyword evidence="11 14" id="KW-0275">Fatty acid biosynthesis</keyword>
<keyword evidence="12 14" id="KW-0456">Lyase</keyword>
<evidence type="ECO:0000256" key="13">
    <source>
        <dbReference type="ARBA" id="ARBA00036671"/>
    </source>
</evidence>
<dbReference type="Proteomes" id="UP000236544">
    <property type="component" value="Unassembled WGS sequence"/>
</dbReference>
<dbReference type="EC" id="4.2.1.134" evidence="4 14"/>
<dbReference type="AlphaFoldDB" id="A0A0P1KM25"/>
<keyword evidence="14" id="KW-0256">Endoplasmic reticulum</keyword>
<keyword evidence="8 14" id="KW-1133">Transmembrane helix</keyword>
<evidence type="ECO:0000256" key="5">
    <source>
        <dbReference type="ARBA" id="ARBA00022516"/>
    </source>
</evidence>
<proteinExistence type="inferred from homology"/>
<dbReference type="OrthoDB" id="46988at2759"/>
<dbReference type="InterPro" id="IPR007482">
    <property type="entry name" value="Tyr_Pase-like_PTPLA"/>
</dbReference>
<evidence type="ECO:0000256" key="9">
    <source>
        <dbReference type="ARBA" id="ARBA00023098"/>
    </source>
</evidence>
<reference evidence="16" key="1">
    <citation type="submission" date="2015-10" db="EMBL/GenBank/DDBJ databases">
        <authorList>
            <person name="Devillers H."/>
        </authorList>
    </citation>
    <scope>NUCLEOTIDE SEQUENCE [LARGE SCALE GENOMIC DNA]</scope>
</reference>
<comment type="caution">
    <text evidence="14">Lacks conserved residue(s) required for the propagation of feature annotation.</text>
</comment>
<protein>
    <recommendedName>
        <fullName evidence="4 14">Very-long-chain (3R)-3-hydroxyacyl-CoA dehydratase</fullName>
        <ecNumber evidence="4 14">4.2.1.134</ecNumber>
    </recommendedName>
</protein>
<evidence type="ECO:0000256" key="3">
    <source>
        <dbReference type="ARBA" id="ARBA00007811"/>
    </source>
</evidence>
<evidence type="ECO:0000256" key="1">
    <source>
        <dbReference type="ARBA" id="ARBA00004141"/>
    </source>
</evidence>
<evidence type="ECO:0000256" key="7">
    <source>
        <dbReference type="ARBA" id="ARBA00022832"/>
    </source>
</evidence>
<feature type="transmembrane region" description="Helical" evidence="14">
    <location>
        <begin position="174"/>
        <end position="197"/>
    </location>
</feature>
<dbReference type="PANTHER" id="PTHR11035:SF3">
    <property type="entry name" value="VERY-LONG-CHAIN (3R)-3-HYDROXYACYL-COA DEHYDRATASE"/>
    <property type="match status" value="1"/>
</dbReference>
<comment type="pathway">
    <text evidence="2 14">Lipid metabolism; fatty acid biosynthesis.</text>
</comment>
<evidence type="ECO:0000256" key="8">
    <source>
        <dbReference type="ARBA" id="ARBA00022989"/>
    </source>
</evidence>
<comment type="catalytic activity">
    <reaction evidence="13 14">
        <text>a very-long-chain (3R)-3-hydroxyacyl-CoA = a very-long-chain (2E)-enoyl-CoA + H2O</text>
        <dbReference type="Rhea" id="RHEA:45812"/>
        <dbReference type="ChEBI" id="CHEBI:15377"/>
        <dbReference type="ChEBI" id="CHEBI:83728"/>
        <dbReference type="ChEBI" id="CHEBI:85440"/>
        <dbReference type="EC" id="4.2.1.134"/>
    </reaction>
</comment>
<keyword evidence="7 14" id="KW-0276">Fatty acid metabolism</keyword>
<organism evidence="15 16">
    <name type="scientific">Lachancea quebecensis</name>
    <dbReference type="NCBI Taxonomy" id="1654605"/>
    <lineage>
        <taxon>Eukaryota</taxon>
        <taxon>Fungi</taxon>
        <taxon>Dikarya</taxon>
        <taxon>Ascomycota</taxon>
        <taxon>Saccharomycotina</taxon>
        <taxon>Saccharomycetes</taxon>
        <taxon>Saccharomycetales</taxon>
        <taxon>Saccharomycetaceae</taxon>
        <taxon>Lachancea</taxon>
    </lineage>
</organism>
<comment type="subcellular location">
    <subcellularLocation>
        <location evidence="14">Endoplasmic reticulum membrane</location>
        <topology evidence="14">Multi-pass membrane protein</topology>
    </subcellularLocation>
    <subcellularLocation>
        <location evidence="1">Membrane</location>
        <topology evidence="1">Multi-pass membrane protein</topology>
    </subcellularLocation>
</comment>